<comment type="caution">
    <text evidence="3">The sequence shown here is derived from an EMBL/GenBank/DDBJ whole genome shotgun (WGS) entry which is preliminary data.</text>
</comment>
<organism evidence="3 4">
    <name type="scientific">Couchioplanes caeruleus</name>
    <dbReference type="NCBI Taxonomy" id="56438"/>
    <lineage>
        <taxon>Bacteria</taxon>
        <taxon>Bacillati</taxon>
        <taxon>Actinomycetota</taxon>
        <taxon>Actinomycetes</taxon>
        <taxon>Micromonosporales</taxon>
        <taxon>Micromonosporaceae</taxon>
        <taxon>Couchioplanes</taxon>
    </lineage>
</organism>
<proteinExistence type="predicted"/>
<evidence type="ECO:0000313" key="4">
    <source>
        <dbReference type="Proteomes" id="UP000271683"/>
    </source>
</evidence>
<reference evidence="3 4" key="1">
    <citation type="submission" date="2018-11" db="EMBL/GenBank/DDBJ databases">
        <title>Sequencing the genomes of 1000 actinobacteria strains.</title>
        <authorList>
            <person name="Klenk H.-P."/>
        </authorList>
    </citation>
    <scope>NUCLEOTIDE SEQUENCE [LARGE SCALE GENOMIC DNA]</scope>
    <source>
        <strain evidence="3 4">DSM 43634</strain>
    </source>
</reference>
<keyword evidence="2" id="KW-0472">Membrane</keyword>
<accession>A0A3N1GGX9</accession>
<protein>
    <submittedName>
        <fullName evidence="3">Uncharacterized protein</fullName>
    </submittedName>
</protein>
<dbReference type="RefSeq" id="WP_123678231.1">
    <property type="nucleotide sequence ID" value="NZ_RJKL01000001.1"/>
</dbReference>
<feature type="transmembrane region" description="Helical" evidence="2">
    <location>
        <begin position="17"/>
        <end position="40"/>
    </location>
</feature>
<feature type="region of interest" description="Disordered" evidence="1">
    <location>
        <begin position="55"/>
        <end position="130"/>
    </location>
</feature>
<evidence type="ECO:0000256" key="2">
    <source>
        <dbReference type="SAM" id="Phobius"/>
    </source>
</evidence>
<dbReference type="Proteomes" id="UP000271683">
    <property type="component" value="Unassembled WGS sequence"/>
</dbReference>
<sequence>MIVEPVFVDRTGRRRRVVALAGSAGALVLVLAAVALIAGFTGTVPASLPGWAESRTERLRGDAPERSPAPSLSPRIRTAVPAAPTSEPGRTATTRPTPGASASTSAAAQELGNRRRIPTHTPAAPPGKKN</sequence>
<gene>
    <name evidence="3" type="ORF">EDD30_2338</name>
</gene>
<name>A0A3N1GGX9_9ACTN</name>
<dbReference type="AlphaFoldDB" id="A0A3N1GGX9"/>
<dbReference type="EMBL" id="RJKL01000001">
    <property type="protein sequence ID" value="ROP29539.1"/>
    <property type="molecule type" value="Genomic_DNA"/>
</dbReference>
<keyword evidence="2" id="KW-0812">Transmembrane</keyword>
<evidence type="ECO:0000313" key="3">
    <source>
        <dbReference type="EMBL" id="ROP29539.1"/>
    </source>
</evidence>
<feature type="compositionally biased region" description="Low complexity" evidence="1">
    <location>
        <begin position="88"/>
        <end position="108"/>
    </location>
</feature>
<evidence type="ECO:0000256" key="1">
    <source>
        <dbReference type="SAM" id="MobiDB-lite"/>
    </source>
</evidence>
<keyword evidence="2" id="KW-1133">Transmembrane helix</keyword>
<feature type="compositionally biased region" description="Basic and acidic residues" evidence="1">
    <location>
        <begin position="55"/>
        <end position="65"/>
    </location>
</feature>